<keyword evidence="1" id="KW-0472">Membrane</keyword>
<gene>
    <name evidence="2" type="ordered locus">Mlab_0562</name>
</gene>
<dbReference type="KEGG" id="mla:Mlab_0562"/>
<dbReference type="STRING" id="410358.Mlab_0562"/>
<dbReference type="AlphaFoldDB" id="A2SQY0"/>
<dbReference type="Proteomes" id="UP000000365">
    <property type="component" value="Chromosome"/>
</dbReference>
<accession>A2SQY0</accession>
<reference evidence="2 3" key="1">
    <citation type="journal article" date="2009" name="Stand. Genomic Sci.">
        <title>Complete genome sequence of Methanocorpusculum labreanum type strain Z.</title>
        <authorList>
            <person name="Anderson I.J."/>
            <person name="Sieprawska-Lupa M."/>
            <person name="Goltsman E."/>
            <person name="Lapidus A."/>
            <person name="Copeland A."/>
            <person name="Glavina Del Rio T."/>
            <person name="Tice H."/>
            <person name="Dalin E."/>
            <person name="Barry K."/>
            <person name="Pitluck S."/>
            <person name="Hauser L."/>
            <person name="Land M."/>
            <person name="Lucas S."/>
            <person name="Richardson P."/>
            <person name="Whitman W.B."/>
            <person name="Kyrpides N.C."/>
        </authorList>
    </citation>
    <scope>NUCLEOTIDE SEQUENCE [LARGE SCALE GENOMIC DNA]</scope>
    <source>
        <strain evidence="3">ATCC 43576 / DSM 4855 / Z</strain>
    </source>
</reference>
<proteinExistence type="predicted"/>
<protein>
    <recommendedName>
        <fullName evidence="4">DUF2109 domain-containing protein</fullName>
    </recommendedName>
</protein>
<dbReference type="Pfam" id="PF09882">
    <property type="entry name" value="EhaC"/>
    <property type="match status" value="1"/>
</dbReference>
<evidence type="ECO:0000313" key="2">
    <source>
        <dbReference type="EMBL" id="ABN06736.1"/>
    </source>
</evidence>
<dbReference type="GeneID" id="4795944"/>
<organism evidence="2 3">
    <name type="scientific">Methanocorpusculum labreanum (strain ATCC 43576 / DSM 4855 / Z)</name>
    <dbReference type="NCBI Taxonomy" id="410358"/>
    <lineage>
        <taxon>Archaea</taxon>
        <taxon>Methanobacteriati</taxon>
        <taxon>Methanobacteriota</taxon>
        <taxon>Stenosarchaea group</taxon>
        <taxon>Methanomicrobia</taxon>
        <taxon>Methanomicrobiales</taxon>
        <taxon>Methanocorpusculaceae</taxon>
        <taxon>Methanocorpusculum</taxon>
    </lineage>
</organism>
<name>A2SQY0_METLZ</name>
<dbReference type="HOGENOM" id="CLU_174513_0_0_2"/>
<evidence type="ECO:0000256" key="1">
    <source>
        <dbReference type="SAM" id="Phobius"/>
    </source>
</evidence>
<dbReference type="eggNOG" id="arCOG03190">
    <property type="taxonomic scope" value="Archaea"/>
</dbReference>
<evidence type="ECO:0008006" key="4">
    <source>
        <dbReference type="Google" id="ProtNLM"/>
    </source>
</evidence>
<dbReference type="EMBL" id="CP000559">
    <property type="protein sequence ID" value="ABN06736.1"/>
    <property type="molecule type" value="Genomic_DNA"/>
</dbReference>
<sequence length="79" mass="8470">MIVEGICVVIAAYCASRAVFEPKTLKKLPYLNVMNFAVAGAIVLLMPYPITIGAAIAYFIGSTLESNAIASTFARLEEQ</sequence>
<keyword evidence="1" id="KW-0812">Transmembrane</keyword>
<evidence type="ECO:0000313" key="3">
    <source>
        <dbReference type="Proteomes" id="UP000000365"/>
    </source>
</evidence>
<dbReference type="InterPro" id="IPR019214">
    <property type="entry name" value="EhaC-like"/>
</dbReference>
<feature type="transmembrane region" description="Helical" evidence="1">
    <location>
        <begin position="36"/>
        <end position="60"/>
    </location>
</feature>
<dbReference type="RefSeq" id="WP_011832937.1">
    <property type="nucleotide sequence ID" value="NC_008942.1"/>
</dbReference>
<dbReference type="OrthoDB" id="116038at2157"/>
<keyword evidence="1" id="KW-1133">Transmembrane helix</keyword>
<keyword evidence="3" id="KW-1185">Reference proteome</keyword>